<sequence length="84" mass="9618">MKSSKEIIEKMEDLSTMSGRFGNYETETLNVIIEELAQTPLFTLADMQLAFLKGSLILSENNSLDSLENFKKFMKDEYDITQKA</sequence>
<reference evidence="1 2" key="1">
    <citation type="submission" date="2016-06" db="EMBL/GenBank/DDBJ databases">
        <title>Draft genome of Moraxella atlantae CCUG 66109.</title>
        <authorList>
            <person name="Salva-Serra F."/>
            <person name="Engstrom-Jakobsson H."/>
            <person name="Thorell K."/>
            <person name="Gonzales-Siles L."/>
            <person name="Karlsson R."/>
            <person name="Boulund F."/>
            <person name="Engstrand L."/>
            <person name="Kristiansson E."/>
            <person name="Moore E."/>
        </authorList>
    </citation>
    <scope>NUCLEOTIDE SEQUENCE [LARGE SCALE GENOMIC DNA]</scope>
    <source>
        <strain evidence="1 2">CCUG 66109</strain>
    </source>
</reference>
<comment type="caution">
    <text evidence="1">The sequence shown here is derived from an EMBL/GenBank/DDBJ whole genome shotgun (WGS) entry which is preliminary data.</text>
</comment>
<protein>
    <submittedName>
        <fullName evidence="1">Uncharacterized protein</fullName>
    </submittedName>
</protein>
<gene>
    <name evidence="1" type="ORF">A9308_06450</name>
</gene>
<dbReference type="RefSeq" id="WP_067236572.1">
    <property type="nucleotide sequence ID" value="NZ_CP171125.1"/>
</dbReference>
<dbReference type="AlphaFoldDB" id="A0A1B8QCI2"/>
<dbReference type="Proteomes" id="UP000092508">
    <property type="component" value="Unassembled WGS sequence"/>
</dbReference>
<dbReference type="STRING" id="34059.A9308_06450"/>
<evidence type="ECO:0000313" key="1">
    <source>
        <dbReference type="EMBL" id="OBX78413.1"/>
    </source>
</evidence>
<evidence type="ECO:0000313" key="2">
    <source>
        <dbReference type="Proteomes" id="UP000092508"/>
    </source>
</evidence>
<proteinExistence type="predicted"/>
<accession>A0A1B8QCI2</accession>
<name>A0A1B8QCI2_9GAMM</name>
<dbReference type="EMBL" id="LZMZ01000017">
    <property type="protein sequence ID" value="OBX78413.1"/>
    <property type="molecule type" value="Genomic_DNA"/>
</dbReference>
<organism evidence="1 2">
    <name type="scientific">Faucicola atlantae</name>
    <dbReference type="NCBI Taxonomy" id="34059"/>
    <lineage>
        <taxon>Bacteria</taxon>
        <taxon>Pseudomonadati</taxon>
        <taxon>Pseudomonadota</taxon>
        <taxon>Gammaproteobacteria</taxon>
        <taxon>Moraxellales</taxon>
        <taxon>Moraxellaceae</taxon>
        <taxon>Faucicola</taxon>
    </lineage>
</organism>